<feature type="transmembrane region" description="Helical" evidence="7">
    <location>
        <begin position="894"/>
        <end position="915"/>
    </location>
</feature>
<feature type="transmembrane region" description="Helical" evidence="7">
    <location>
        <begin position="543"/>
        <end position="569"/>
    </location>
</feature>
<evidence type="ECO:0000313" key="8">
    <source>
        <dbReference type="Ensembl" id="ENSCPBP00000030923.1"/>
    </source>
</evidence>
<feature type="compositionally biased region" description="Basic and acidic residues" evidence="6">
    <location>
        <begin position="355"/>
        <end position="382"/>
    </location>
</feature>
<evidence type="ECO:0000313" key="9">
    <source>
        <dbReference type="Proteomes" id="UP000694380"/>
    </source>
</evidence>
<proteinExistence type="inferred from homology"/>
<keyword evidence="4 7" id="KW-1133">Transmembrane helix</keyword>
<feature type="compositionally biased region" description="Basic residues" evidence="6">
    <location>
        <begin position="616"/>
        <end position="628"/>
    </location>
</feature>
<feature type="transmembrane region" description="Helical" evidence="7">
    <location>
        <begin position="963"/>
        <end position="983"/>
    </location>
</feature>
<keyword evidence="9" id="KW-1185">Reference proteome</keyword>
<evidence type="ECO:0000256" key="2">
    <source>
        <dbReference type="ARBA" id="ARBA00006939"/>
    </source>
</evidence>
<feature type="compositionally biased region" description="Basic and acidic residues" evidence="6">
    <location>
        <begin position="274"/>
        <end position="283"/>
    </location>
</feature>
<feature type="region of interest" description="Disordered" evidence="6">
    <location>
        <begin position="339"/>
        <end position="454"/>
    </location>
</feature>
<feature type="region of interest" description="Disordered" evidence="6">
    <location>
        <begin position="604"/>
        <end position="632"/>
    </location>
</feature>
<feature type="region of interest" description="Disordered" evidence="6">
    <location>
        <begin position="186"/>
        <end position="306"/>
    </location>
</feature>
<comment type="subcellular location">
    <subcellularLocation>
        <location evidence="1">Membrane</location>
        <topology evidence="1">Multi-pass membrane protein</topology>
    </subcellularLocation>
</comment>
<feature type="compositionally biased region" description="Basic and acidic residues" evidence="6">
    <location>
        <begin position="391"/>
        <end position="415"/>
    </location>
</feature>
<dbReference type="PANTHER" id="PTHR12191:SF14">
    <property type="entry name" value="ZINC TRANSPORTER ZIP10"/>
    <property type="match status" value="1"/>
</dbReference>
<dbReference type="AlphaFoldDB" id="A0A8C3PBS0"/>
<evidence type="ECO:0000256" key="1">
    <source>
        <dbReference type="ARBA" id="ARBA00004141"/>
    </source>
</evidence>
<organism evidence="8 9">
    <name type="scientific">Chrysemys picta bellii</name>
    <name type="common">Western painted turtle</name>
    <name type="synonym">Emys bellii</name>
    <dbReference type="NCBI Taxonomy" id="8478"/>
    <lineage>
        <taxon>Eukaryota</taxon>
        <taxon>Metazoa</taxon>
        <taxon>Chordata</taxon>
        <taxon>Craniata</taxon>
        <taxon>Vertebrata</taxon>
        <taxon>Euteleostomi</taxon>
        <taxon>Archelosauria</taxon>
        <taxon>Testudinata</taxon>
        <taxon>Testudines</taxon>
        <taxon>Cryptodira</taxon>
        <taxon>Durocryptodira</taxon>
        <taxon>Testudinoidea</taxon>
        <taxon>Emydidae</taxon>
        <taxon>Chrysemys</taxon>
    </lineage>
</organism>
<dbReference type="GO" id="GO:0030003">
    <property type="term" value="P:intracellular monoatomic cation homeostasis"/>
    <property type="evidence" value="ECO:0007669"/>
    <property type="project" value="TreeGrafter"/>
</dbReference>
<protein>
    <submittedName>
        <fullName evidence="8">Solute carrier family 39 member 10</fullName>
    </submittedName>
</protein>
<feature type="compositionally biased region" description="Basic residues" evidence="6">
    <location>
        <begin position="242"/>
        <end position="257"/>
    </location>
</feature>
<comment type="similarity">
    <text evidence="2">Belongs to the ZIP transporter (TC 2.A.5) family.</text>
</comment>
<feature type="transmembrane region" description="Helical" evidence="7">
    <location>
        <begin position="642"/>
        <end position="663"/>
    </location>
</feature>
<keyword evidence="5 7" id="KW-0472">Membrane</keyword>
<gene>
    <name evidence="8" type="primary">SLC39A10</name>
</gene>
<feature type="compositionally biased region" description="Basic and acidic residues" evidence="6">
    <location>
        <begin position="258"/>
        <end position="267"/>
    </location>
</feature>
<dbReference type="GO" id="GO:0001837">
    <property type="term" value="P:epithelial to mesenchymal transition"/>
    <property type="evidence" value="ECO:0007669"/>
    <property type="project" value="Ensembl"/>
</dbReference>
<reference evidence="8" key="2">
    <citation type="submission" date="2025-09" db="UniProtKB">
        <authorList>
            <consortium name="Ensembl"/>
        </authorList>
    </citation>
    <scope>IDENTIFICATION</scope>
</reference>
<feature type="transmembrane region" description="Helical" evidence="7">
    <location>
        <begin position="576"/>
        <end position="598"/>
    </location>
</feature>
<feature type="compositionally biased region" description="Basic residues" evidence="6">
    <location>
        <begin position="190"/>
        <end position="200"/>
    </location>
</feature>
<dbReference type="InterPro" id="IPR003689">
    <property type="entry name" value="ZIP"/>
</dbReference>
<sequence>MRMVRSSVRAERGWHGVSVFGEWRSAAAAAEEEAPRRFGTERRGRCTRHSSEESEMKVHMHTKFCLICLLTFIFHQCNHCHEDGHDPKESHVHNHNDSQISEAPYLQNGGAESSPSKLSVLEAENEQKYYIEKLFDHYGQNGRLSFFGLEKLLTSLGLGELKVVEINHEDIGHDHVSHLDALEVQEGKHSHSHNHPHSRSHSGPENQTVNGVSTKRNHKCDPEKDTIESSVKPAIKRVRDNNHRRHHHQHHHHHHHLDHNGTHHTHNDSVSQSEHGDPSHEPSTETNTTQEQPERKLQTHMNRQKGKKFSETLVDTAQDAQDHDPGDQYEHNHVDKHDHVHDASHSHVRIHKRHNDQATDHRHQDPTPGNEDRHTSKREAPHKQISVRNEATGHRHQDPTPGNEDRHTSKREAPHKQISVRNQATSHRHQDPTPGNEDRHTSKREAPQKQISVRNIFSTHSHKDHSEDEHQHEECLNVTQLLRYYGLGTNSPISPDLFTYLCPALLYQIDRRLCIEHYDNLLVEDLKKDKSEAATNKDKIGASAWLCGIISITVISLLSLLGVILIPIINQGCFKFLLTFLVALAVGTLSGDALLHLLPHSQGGHNHSHHEDHGHIHEHRHSHGHSHGHGTGNESFLEKYDAVLKGLVAVAGIYLLFIIEHCIRMFKHYNKQKFCYKLGTDSYLFQSNQKWCKKKQKTEESPIGRKLSEHKLNNRPNADWLQLKPLAGADDSVVSEDRFNETELTDLDGQLESPPKNFLSVEDGNHMHHTYNDVSHSVHDHDLHDTEYDDNHGGDKIARKHNHHWHHKHSHHSHGHCHSGKDLKDTGIANIAWMVIMGDGIHNFSDGLAIGAAFSAGLTGGISTSVAVFCHELPHELGDFAVLLKAGMTVKQAIVYNLLSAMMAYVGMLIGTAVGQYANNITLWIFAVTAGMFLYVALVDMLPEMLHGDGDNEEHGYCPVGQFILQNLGLLLGFAIMLVIALYEDKIVFDIQF</sequence>
<dbReference type="GO" id="GO:0140410">
    <property type="term" value="F:monoatomic cation:bicarbonate symporter activity"/>
    <property type="evidence" value="ECO:0007669"/>
    <property type="project" value="TreeGrafter"/>
</dbReference>
<reference evidence="8" key="1">
    <citation type="submission" date="2025-08" db="UniProtKB">
        <authorList>
            <consortium name="Ensembl"/>
        </authorList>
    </citation>
    <scope>IDENTIFICATION</scope>
</reference>
<dbReference type="Ensembl" id="ENSCPBT00000036394.1">
    <property type="protein sequence ID" value="ENSCPBP00000030923.1"/>
    <property type="gene ID" value="ENSCPBG00000021741.1"/>
</dbReference>
<dbReference type="Proteomes" id="UP000694380">
    <property type="component" value="Unplaced"/>
</dbReference>
<evidence type="ECO:0000256" key="6">
    <source>
        <dbReference type="SAM" id="MobiDB-lite"/>
    </source>
</evidence>
<feature type="compositionally biased region" description="Basic and acidic residues" evidence="6">
    <location>
        <begin position="428"/>
        <end position="447"/>
    </location>
</feature>
<feature type="compositionally biased region" description="Polar residues" evidence="6">
    <location>
        <begin position="203"/>
        <end position="214"/>
    </location>
</feature>
<evidence type="ECO:0000256" key="5">
    <source>
        <dbReference type="ARBA" id="ARBA00023136"/>
    </source>
</evidence>
<keyword evidence="3 7" id="KW-0812">Transmembrane</keyword>
<dbReference type="GeneTree" id="ENSGT00940000160335"/>
<evidence type="ECO:0000256" key="3">
    <source>
        <dbReference type="ARBA" id="ARBA00022692"/>
    </source>
</evidence>
<dbReference type="InterPro" id="IPR050799">
    <property type="entry name" value="ZIP_Transporter"/>
</dbReference>
<dbReference type="PANTHER" id="PTHR12191">
    <property type="entry name" value="SOLUTE CARRIER FAMILY 39"/>
    <property type="match status" value="1"/>
</dbReference>
<accession>A0A8C3PBS0</accession>
<dbReference type="GO" id="GO:0016324">
    <property type="term" value="C:apical plasma membrane"/>
    <property type="evidence" value="ECO:0007669"/>
    <property type="project" value="Ensembl"/>
</dbReference>
<feature type="transmembrane region" description="Helical" evidence="7">
    <location>
        <begin position="921"/>
        <end position="942"/>
    </location>
</feature>
<name>A0A8C3PBS0_CHRPI</name>
<dbReference type="GO" id="GO:0005385">
    <property type="term" value="F:zinc ion transmembrane transporter activity"/>
    <property type="evidence" value="ECO:0007669"/>
    <property type="project" value="Ensembl"/>
</dbReference>
<evidence type="ECO:0000256" key="4">
    <source>
        <dbReference type="ARBA" id="ARBA00022989"/>
    </source>
</evidence>
<evidence type="ECO:0000256" key="7">
    <source>
        <dbReference type="SAM" id="Phobius"/>
    </source>
</evidence>
<dbReference type="Pfam" id="PF02535">
    <property type="entry name" value="Zip"/>
    <property type="match status" value="1"/>
</dbReference>
<dbReference type="GO" id="GO:0071578">
    <property type="term" value="P:zinc ion import across plasma membrane"/>
    <property type="evidence" value="ECO:0007669"/>
    <property type="project" value="TreeGrafter"/>
</dbReference>